<evidence type="ECO:0000256" key="1">
    <source>
        <dbReference type="SAM" id="MobiDB-lite"/>
    </source>
</evidence>
<feature type="compositionally biased region" description="Low complexity" evidence="1">
    <location>
        <begin position="371"/>
        <end position="385"/>
    </location>
</feature>
<accession>A0ABQ8FA62</accession>
<feature type="compositionally biased region" description="Low complexity" evidence="1">
    <location>
        <begin position="8"/>
        <end position="23"/>
    </location>
</feature>
<dbReference type="Gene3D" id="2.30.29.30">
    <property type="entry name" value="Pleckstrin-homology domain (PH domain)/Phosphotyrosine-binding domain (PTB)"/>
    <property type="match status" value="2"/>
</dbReference>
<feature type="compositionally biased region" description="Polar residues" evidence="1">
    <location>
        <begin position="403"/>
        <end position="422"/>
    </location>
</feature>
<dbReference type="SUPFAM" id="SSF50729">
    <property type="entry name" value="PH domain-like"/>
    <property type="match status" value="2"/>
</dbReference>
<feature type="domain" description="PH" evidence="2">
    <location>
        <begin position="91"/>
        <end position="186"/>
    </location>
</feature>
<dbReference type="EMBL" id="JAFCIX010000330">
    <property type="protein sequence ID" value="KAH6594735.1"/>
    <property type="molecule type" value="Genomic_DNA"/>
</dbReference>
<keyword evidence="4" id="KW-1185">Reference proteome</keyword>
<organism evidence="3 4">
    <name type="scientific">Batrachochytrium salamandrivorans</name>
    <dbReference type="NCBI Taxonomy" id="1357716"/>
    <lineage>
        <taxon>Eukaryota</taxon>
        <taxon>Fungi</taxon>
        <taxon>Fungi incertae sedis</taxon>
        <taxon>Chytridiomycota</taxon>
        <taxon>Chytridiomycota incertae sedis</taxon>
        <taxon>Chytridiomycetes</taxon>
        <taxon>Rhizophydiales</taxon>
        <taxon>Rhizophydiales incertae sedis</taxon>
        <taxon>Batrachochytrium</taxon>
    </lineage>
</organism>
<feature type="region of interest" description="Disordered" evidence="1">
    <location>
        <begin position="1"/>
        <end position="82"/>
    </location>
</feature>
<sequence>MPAAEDTAPPSMSPSMPSSQSAPTVLPPSRLQVVEYPFSDADDSGSDDQLPPMPLSPVQLSSPTPTAASPNNSNGSAYLGQASPNSLEKEHIIMSGYLLKKGEQRRSWKRRWFVLRPGMLSYYQNDKEYEILNLISLADVTTIAQVDLRRRPFVFAMVTRKRTYYVSASSLPDRDTWMDAIRKAHRSVRRSLSATAPSSLRAVSRPHIGHQVTFSLPSAHSPEIASPLSCHIPFSSDVDAIQSSRVGSPLTCHSDVPSIPESVATTESVLTISSSPLFDAADTPTAFRHLLFENPSTTMPLAAAATSSQIELNSSSRWFASANTSELVSTLSINAIQPTLPASLSDPLLSQHHLLLSQSTSESDRPLPLLSHSNTSHHSNTSVSNFDGNSEVHNYDSILSTSAPSHLSSQLHGSRQASALNQSGSRSPASPSTSLYDDVVVRQNRHLFHHGNYRSMSDPQLVRPDDDGDVHPPGFSDYDDDEDGPGGILHSEGSRLAERVRVENAVDDLGPLAHLTLGQRVLYRPALAAMANDQVVRQGYLLKLGGGLPRQWKRRWFVLRNGHLTCYKTDSEYEVLRIISLSSMIDVLSTDPPKGRSRYMHCFKVVLAKRSMLLCAESAEVAADWIGTFQTALQHVR</sequence>
<protein>
    <recommendedName>
        <fullName evidence="2">PH domain-containing protein</fullName>
    </recommendedName>
</protein>
<feature type="region of interest" description="Disordered" evidence="1">
    <location>
        <begin position="403"/>
        <end position="435"/>
    </location>
</feature>
<gene>
    <name evidence="3" type="ORF">BASA50_006410</name>
</gene>
<feature type="region of interest" description="Disordered" evidence="1">
    <location>
        <begin position="360"/>
        <end position="388"/>
    </location>
</feature>
<proteinExistence type="predicted"/>
<dbReference type="PANTHER" id="PTHR14336:SF8">
    <property type="entry name" value="PROTEIN OPY1"/>
    <property type="match status" value="1"/>
</dbReference>
<dbReference type="PANTHER" id="PTHR14336">
    <property type="entry name" value="TANDEM PH DOMAIN CONTAINING PROTEIN"/>
    <property type="match status" value="1"/>
</dbReference>
<dbReference type="InterPro" id="IPR011993">
    <property type="entry name" value="PH-like_dom_sf"/>
</dbReference>
<evidence type="ECO:0000313" key="3">
    <source>
        <dbReference type="EMBL" id="KAH6594735.1"/>
    </source>
</evidence>
<dbReference type="InterPro" id="IPR051707">
    <property type="entry name" value="PI-Interact_SigTrans_Reg"/>
</dbReference>
<evidence type="ECO:0000313" key="4">
    <source>
        <dbReference type="Proteomes" id="UP001648503"/>
    </source>
</evidence>
<feature type="domain" description="PH" evidence="2">
    <location>
        <begin position="534"/>
        <end position="634"/>
    </location>
</feature>
<dbReference type="InterPro" id="IPR001849">
    <property type="entry name" value="PH_domain"/>
</dbReference>
<dbReference type="SMART" id="SM00233">
    <property type="entry name" value="PH"/>
    <property type="match status" value="2"/>
</dbReference>
<feature type="compositionally biased region" description="Low complexity" evidence="1">
    <location>
        <begin position="423"/>
        <end position="434"/>
    </location>
</feature>
<feature type="region of interest" description="Disordered" evidence="1">
    <location>
        <begin position="450"/>
        <end position="494"/>
    </location>
</feature>
<dbReference type="Pfam" id="PF00169">
    <property type="entry name" value="PH"/>
    <property type="match status" value="2"/>
</dbReference>
<reference evidence="3 4" key="1">
    <citation type="submission" date="2021-02" db="EMBL/GenBank/DDBJ databases">
        <title>Variation within the Batrachochytrium salamandrivorans European outbreak.</title>
        <authorList>
            <person name="Kelly M."/>
            <person name="Pasmans F."/>
            <person name="Shea T.P."/>
            <person name="Munoz J.F."/>
            <person name="Carranza S."/>
            <person name="Cuomo C.A."/>
            <person name="Martel A."/>
        </authorList>
    </citation>
    <scope>NUCLEOTIDE SEQUENCE [LARGE SCALE GENOMIC DNA]</scope>
    <source>
        <strain evidence="3 4">AMFP18/2</strain>
    </source>
</reference>
<evidence type="ECO:0000259" key="2">
    <source>
        <dbReference type="PROSITE" id="PS50003"/>
    </source>
</evidence>
<comment type="caution">
    <text evidence="3">The sequence shown here is derived from an EMBL/GenBank/DDBJ whole genome shotgun (WGS) entry which is preliminary data.</text>
</comment>
<dbReference type="PROSITE" id="PS50003">
    <property type="entry name" value="PH_DOMAIN"/>
    <property type="match status" value="2"/>
</dbReference>
<feature type="compositionally biased region" description="Polar residues" evidence="1">
    <location>
        <begin position="58"/>
        <end position="82"/>
    </location>
</feature>
<dbReference type="Proteomes" id="UP001648503">
    <property type="component" value="Unassembled WGS sequence"/>
</dbReference>
<name>A0ABQ8FA62_9FUNG</name>